<dbReference type="AlphaFoldDB" id="A0ABD0XB60"/>
<proteinExistence type="predicted"/>
<accession>A0ABD0XB60</accession>
<feature type="region of interest" description="Disordered" evidence="1">
    <location>
        <begin position="69"/>
        <end position="88"/>
    </location>
</feature>
<sequence length="178" mass="19883">MSSPINPTKEEGVCRTEKDAFVQTVEVKVEMVNVAVTTDGNIFTFKTEDVYDTYIKEENVKKEETFEVKSEDISVTEEKQPHGIKQEDVTVKEDNHFRIPKVEEDVLGVKEMEEAEDPTVPSFQLSTMSKMSDRSISCPESGGSHQGMSSTLPPILSSQDSDQDTEEQETGMSRPGIL</sequence>
<dbReference type="EMBL" id="JAGEUA010000002">
    <property type="protein sequence ID" value="KAL1005017.1"/>
    <property type="molecule type" value="Genomic_DNA"/>
</dbReference>
<gene>
    <name evidence="2" type="ORF">UPYG_G00053470</name>
</gene>
<evidence type="ECO:0000256" key="1">
    <source>
        <dbReference type="SAM" id="MobiDB-lite"/>
    </source>
</evidence>
<dbReference type="Proteomes" id="UP001557470">
    <property type="component" value="Unassembled WGS sequence"/>
</dbReference>
<protein>
    <submittedName>
        <fullName evidence="2">Uncharacterized protein</fullName>
    </submittedName>
</protein>
<evidence type="ECO:0000313" key="2">
    <source>
        <dbReference type="EMBL" id="KAL1005017.1"/>
    </source>
</evidence>
<evidence type="ECO:0000313" key="3">
    <source>
        <dbReference type="Proteomes" id="UP001557470"/>
    </source>
</evidence>
<feature type="compositionally biased region" description="Polar residues" evidence="1">
    <location>
        <begin position="121"/>
        <end position="130"/>
    </location>
</feature>
<feature type="region of interest" description="Disordered" evidence="1">
    <location>
        <begin position="113"/>
        <end position="178"/>
    </location>
</feature>
<organism evidence="2 3">
    <name type="scientific">Umbra pygmaea</name>
    <name type="common">Eastern mudminnow</name>
    <dbReference type="NCBI Taxonomy" id="75934"/>
    <lineage>
        <taxon>Eukaryota</taxon>
        <taxon>Metazoa</taxon>
        <taxon>Chordata</taxon>
        <taxon>Craniata</taxon>
        <taxon>Vertebrata</taxon>
        <taxon>Euteleostomi</taxon>
        <taxon>Actinopterygii</taxon>
        <taxon>Neopterygii</taxon>
        <taxon>Teleostei</taxon>
        <taxon>Protacanthopterygii</taxon>
        <taxon>Esociformes</taxon>
        <taxon>Umbridae</taxon>
        <taxon>Umbra</taxon>
    </lineage>
</organism>
<reference evidence="2 3" key="1">
    <citation type="submission" date="2024-06" db="EMBL/GenBank/DDBJ databases">
        <authorList>
            <person name="Pan Q."/>
            <person name="Wen M."/>
            <person name="Jouanno E."/>
            <person name="Zahm M."/>
            <person name="Klopp C."/>
            <person name="Cabau C."/>
            <person name="Louis A."/>
            <person name="Berthelot C."/>
            <person name="Parey E."/>
            <person name="Roest Crollius H."/>
            <person name="Montfort J."/>
            <person name="Robinson-Rechavi M."/>
            <person name="Bouchez O."/>
            <person name="Lampietro C."/>
            <person name="Lopez Roques C."/>
            <person name="Donnadieu C."/>
            <person name="Postlethwait J."/>
            <person name="Bobe J."/>
            <person name="Verreycken H."/>
            <person name="Guiguen Y."/>
        </authorList>
    </citation>
    <scope>NUCLEOTIDE SEQUENCE [LARGE SCALE GENOMIC DNA]</scope>
    <source>
        <strain evidence="2">Up_M1</strain>
        <tissue evidence="2">Testis</tissue>
    </source>
</reference>
<feature type="compositionally biased region" description="Polar residues" evidence="1">
    <location>
        <begin position="146"/>
        <end position="160"/>
    </location>
</feature>
<comment type="caution">
    <text evidence="2">The sequence shown here is derived from an EMBL/GenBank/DDBJ whole genome shotgun (WGS) entry which is preliminary data.</text>
</comment>
<name>A0ABD0XB60_UMBPY</name>
<keyword evidence="3" id="KW-1185">Reference proteome</keyword>